<evidence type="ECO:0000256" key="1">
    <source>
        <dbReference type="SAM" id="MobiDB-lite"/>
    </source>
</evidence>
<feature type="region of interest" description="Disordered" evidence="1">
    <location>
        <begin position="420"/>
        <end position="447"/>
    </location>
</feature>
<reference evidence="4" key="1">
    <citation type="submission" date="2017-02" db="UniProtKB">
        <authorList>
            <consortium name="WormBaseParasite"/>
        </authorList>
    </citation>
    <scope>IDENTIFICATION</scope>
</reference>
<evidence type="ECO:0000313" key="4">
    <source>
        <dbReference type="WBParaSite" id="TTAC_0000054801-mRNA-1"/>
    </source>
</evidence>
<evidence type="ECO:0000313" key="3">
    <source>
        <dbReference type="Proteomes" id="UP000274429"/>
    </source>
</evidence>
<dbReference type="WBParaSite" id="TTAC_0000054801-mRNA-1">
    <property type="protein sequence ID" value="TTAC_0000054801-mRNA-1"/>
    <property type="gene ID" value="TTAC_0000054801"/>
</dbReference>
<keyword evidence="3" id="KW-1185">Reference proteome</keyword>
<accession>A0A0R3WIU6</accession>
<proteinExistence type="predicted"/>
<name>A0A0R3WIU6_HYDTA</name>
<dbReference type="Proteomes" id="UP000274429">
    <property type="component" value="Unassembled WGS sequence"/>
</dbReference>
<reference evidence="2 3" key="2">
    <citation type="submission" date="2018-11" db="EMBL/GenBank/DDBJ databases">
        <authorList>
            <consortium name="Pathogen Informatics"/>
        </authorList>
    </citation>
    <scope>NUCLEOTIDE SEQUENCE [LARGE SCALE GENOMIC DNA]</scope>
</reference>
<dbReference type="AlphaFoldDB" id="A0A0R3WIU6"/>
<sequence>MSESVLLHKPLSRVLDALLPSPLDADDDIFCRLKVRDILQNVTSAHSDPKSLCYKFRDVCFDNKLAESDQIDAQDSNPLDCVDSPNPDLDTGVYDPAKDEVEKKAFNRFIDRNDMSSIKFRDITYNCSKIPVNKSISAEFEEKYYFCTNTEESEENGSADRSTNLHQKMNDSNYNASVEEGGLKEVGMCLVQENTDSLPPSSEVNLHKAGGNVRTKLRLAAKLMGMRARQCKVAKKCPPITFALAKEVERLTARSRHRRQVHEKSQHSEWLQETEVYEKLVSTLEQYQQLQAHTTKKTLLEGRMQSSVLFNDLQNCFRNACCFMEGTIKGLRRFAPTSDIVRHWWIKASLLLQNSLRLKIGTVTRSSISRVPLREEVFWLFSRLYFDSNCSERLTEYGSIDSYLQMDQMIEMAKSSLQLRGKQRSTVPSEPPKLVKVDTNDSGSREGTISTTELFSHLSDLSYLEELKAKYANMLTQKESEAHSPGVFQTEVCPQGEKVGQLKGEKNLRSSLDEQKTAKSSNPSTVSNVLLRLSERSGITSKSEKSEQRENTVGILDCEKDRDAFHERLDHLRHIYPHPYSVKYVKNLAIDEDFKLLLPTEQLLKNIIRQLPLENMEDKADDNGDTNAEMVRRTMRLSFSRLPFLLKTILRKNAVVLEPNQEIIPRILGINDQRSDSYNLSDMDAVIYRQQEPLQGLREGSEKYLLKCLSPEFIFSGSKKNASENRDGGYGTLTVLMLPPESTEAHDILDLAGRLMDEYVPHIKEVFQSVFEAVRADFEWVVERDEEILGVGLTHLARDLLRYRNTPGHCVRFKILSVIAAASKNSKLLNQLQMTAKMPNGWMDQTLRTFNSAYSSCRIEAAFIVAFMAKRRKLVQRFRLSSNFETLLYDIATSLLRAADLFEEDFCEIFLALSYLFHFIQHRALVEALIDRYSAFCSVQLTSAWPLLIVYAFRFWSTTTINDMTVRGKRVIAALHRALCNPLSRRNARMAVDAVERATTLQTDILTRWPTISEAPEETTS</sequence>
<dbReference type="EMBL" id="UYWX01000053">
    <property type="protein sequence ID" value="VDM16627.1"/>
    <property type="molecule type" value="Genomic_DNA"/>
</dbReference>
<gene>
    <name evidence="2" type="ORF">TTAC_LOCUS549</name>
</gene>
<evidence type="ECO:0000313" key="2">
    <source>
        <dbReference type="EMBL" id="VDM16627.1"/>
    </source>
</evidence>
<dbReference type="OrthoDB" id="6283757at2759"/>
<organism evidence="4">
    <name type="scientific">Hydatigena taeniaeformis</name>
    <name type="common">Feline tapeworm</name>
    <name type="synonym">Taenia taeniaeformis</name>
    <dbReference type="NCBI Taxonomy" id="6205"/>
    <lineage>
        <taxon>Eukaryota</taxon>
        <taxon>Metazoa</taxon>
        <taxon>Spiralia</taxon>
        <taxon>Lophotrochozoa</taxon>
        <taxon>Platyhelminthes</taxon>
        <taxon>Cestoda</taxon>
        <taxon>Eucestoda</taxon>
        <taxon>Cyclophyllidea</taxon>
        <taxon>Taeniidae</taxon>
        <taxon>Hydatigera</taxon>
    </lineage>
</organism>
<protein>
    <submittedName>
        <fullName evidence="4">RUN domain-containing protein</fullName>
    </submittedName>
</protein>